<reference evidence="3" key="2">
    <citation type="submission" date="2022-03" db="EMBL/GenBank/DDBJ databases">
        <title>Draft title - Genomic analysis of global carrot germplasm unveils the trajectory of domestication and the origin of high carotenoid orange carrot.</title>
        <authorList>
            <person name="Iorizzo M."/>
            <person name="Ellison S."/>
            <person name="Senalik D."/>
            <person name="Macko-Podgorni A."/>
            <person name="Grzebelus D."/>
            <person name="Bostan H."/>
            <person name="Rolling W."/>
            <person name="Curaba J."/>
            <person name="Simon P."/>
        </authorList>
    </citation>
    <scope>NUCLEOTIDE SEQUENCE</scope>
    <source>
        <tissue evidence="3">Leaf</tissue>
    </source>
</reference>
<dbReference type="OMA" id="THACINL"/>
<dbReference type="InterPro" id="IPR001810">
    <property type="entry name" value="F-box_dom"/>
</dbReference>
<name>A0A164VGR3_DAUCS</name>
<dbReference type="AlphaFoldDB" id="A0A164VGR3"/>
<reference evidence="2" key="1">
    <citation type="journal article" date="2016" name="Nat. Genet.">
        <title>A high-quality carrot genome assembly provides new insights into carotenoid accumulation and asterid genome evolution.</title>
        <authorList>
            <person name="Iorizzo M."/>
            <person name="Ellison S."/>
            <person name="Senalik D."/>
            <person name="Zeng P."/>
            <person name="Satapoomin P."/>
            <person name="Huang J."/>
            <person name="Bowman M."/>
            <person name="Iovene M."/>
            <person name="Sanseverino W."/>
            <person name="Cavagnaro P."/>
            <person name="Yildiz M."/>
            <person name="Macko-Podgorni A."/>
            <person name="Moranska E."/>
            <person name="Grzebelus E."/>
            <person name="Grzebelus D."/>
            <person name="Ashrafi H."/>
            <person name="Zheng Z."/>
            <person name="Cheng S."/>
            <person name="Spooner D."/>
            <person name="Van Deynze A."/>
            <person name="Simon P."/>
        </authorList>
    </citation>
    <scope>NUCLEOTIDE SEQUENCE [LARGE SCALE GENOMIC DNA]</scope>
    <source>
        <tissue evidence="2">Leaf</tissue>
    </source>
</reference>
<evidence type="ECO:0000313" key="4">
    <source>
        <dbReference type="Proteomes" id="UP000077755"/>
    </source>
</evidence>
<dbReference type="EMBL" id="CP093348">
    <property type="protein sequence ID" value="WOH04461.1"/>
    <property type="molecule type" value="Genomic_DNA"/>
</dbReference>
<sequence>MAARNKNHKTLVNLLSENPRNSSKRVQHFSRKRTSISNFWSAGLRRARISIPESTSDWSKLPEDLLRLLVDRLVVEEDFIALRSVCKYWRSAIPKDYWKRVPWLLAKKYESSKVVLKGLNSLSRNIDSLSSLFQTELSWRYWGSFTGWILSQNQLDYRLQLVNPLTNVVIELPRLGHPISKGMVFYSPSSDSLQPGVGIMAISHRYCGIAMLNAELKQWTYLSDNKHKSDFVDVVWYKNHIVAIRSSGTIVVFDEAGVAASLTPPLDKVGDHNALYLIESSGDLIILVQRHVILYGRHFEVYKLNLDTGGWIEVTGLGRHSVFVGESYSISRRINDDTGDTWKPSCIYYTTYNPISEKKLYCYNIVEKRLEYHHLGHVADVNKCYDFIWYMPAVGTK</sequence>
<evidence type="ECO:0000313" key="3">
    <source>
        <dbReference type="EMBL" id="WOH04461.1"/>
    </source>
</evidence>
<dbReference type="PROSITE" id="PS50181">
    <property type="entry name" value="FBOX"/>
    <property type="match status" value="1"/>
</dbReference>
<accession>A0A164VGR3</accession>
<feature type="domain" description="F-box" evidence="1">
    <location>
        <begin position="55"/>
        <end position="101"/>
    </location>
</feature>
<dbReference type="InterPro" id="IPR005174">
    <property type="entry name" value="KIB1-4_b-propeller"/>
</dbReference>
<dbReference type="EMBL" id="LNRQ01000006">
    <property type="protein sequence ID" value="KZM90318.1"/>
    <property type="molecule type" value="Genomic_DNA"/>
</dbReference>
<evidence type="ECO:0000259" key="1">
    <source>
        <dbReference type="PROSITE" id="PS50181"/>
    </source>
</evidence>
<dbReference type="Gene3D" id="1.20.1280.50">
    <property type="match status" value="1"/>
</dbReference>
<keyword evidence="4" id="KW-1185">Reference proteome</keyword>
<dbReference type="Pfam" id="PF03478">
    <property type="entry name" value="Beta-prop_KIB1-4"/>
    <property type="match status" value="1"/>
</dbReference>
<dbReference type="Proteomes" id="UP000077755">
    <property type="component" value="Chromosome 6"/>
</dbReference>
<dbReference type="Pfam" id="PF00646">
    <property type="entry name" value="F-box"/>
    <property type="match status" value="1"/>
</dbReference>
<proteinExistence type="predicted"/>
<organism evidence="2">
    <name type="scientific">Daucus carota subsp. sativus</name>
    <name type="common">Carrot</name>
    <dbReference type="NCBI Taxonomy" id="79200"/>
    <lineage>
        <taxon>Eukaryota</taxon>
        <taxon>Viridiplantae</taxon>
        <taxon>Streptophyta</taxon>
        <taxon>Embryophyta</taxon>
        <taxon>Tracheophyta</taxon>
        <taxon>Spermatophyta</taxon>
        <taxon>Magnoliopsida</taxon>
        <taxon>eudicotyledons</taxon>
        <taxon>Gunneridae</taxon>
        <taxon>Pentapetalae</taxon>
        <taxon>asterids</taxon>
        <taxon>campanulids</taxon>
        <taxon>Apiales</taxon>
        <taxon>Apiaceae</taxon>
        <taxon>Apioideae</taxon>
        <taxon>Scandiceae</taxon>
        <taxon>Daucinae</taxon>
        <taxon>Daucus</taxon>
        <taxon>Daucus sect. Daucus</taxon>
    </lineage>
</organism>
<gene>
    <name evidence="2" type="ORF">DCAR_022317</name>
    <name evidence="3" type="ORF">DCAR_0623870</name>
</gene>
<dbReference type="Gramene" id="KZM90318">
    <property type="protein sequence ID" value="KZM90318"/>
    <property type="gene ID" value="DCAR_022317"/>
</dbReference>
<dbReference type="InterPro" id="IPR050942">
    <property type="entry name" value="F-box_BR-signaling"/>
</dbReference>
<dbReference type="PANTHER" id="PTHR44259">
    <property type="entry name" value="OS07G0183000 PROTEIN-RELATED"/>
    <property type="match status" value="1"/>
</dbReference>
<protein>
    <recommendedName>
        <fullName evidence="1">F-box domain-containing protein</fullName>
    </recommendedName>
</protein>
<dbReference type="SMART" id="SM00256">
    <property type="entry name" value="FBOX"/>
    <property type="match status" value="1"/>
</dbReference>
<evidence type="ECO:0000313" key="2">
    <source>
        <dbReference type="EMBL" id="KZM90318.1"/>
    </source>
</evidence>